<name>A0A1Q9A592_9HYPH</name>
<dbReference type="PANTHER" id="PTHR43818:SF7">
    <property type="entry name" value="DEHYDROGENASE"/>
    <property type="match status" value="1"/>
</dbReference>
<dbReference type="GO" id="GO:0000166">
    <property type="term" value="F:nucleotide binding"/>
    <property type="evidence" value="ECO:0007669"/>
    <property type="project" value="InterPro"/>
</dbReference>
<organism evidence="3 4">
    <name type="scientific">Allorhizobium taibaishanense</name>
    <dbReference type="NCBI Taxonomy" id="887144"/>
    <lineage>
        <taxon>Bacteria</taxon>
        <taxon>Pseudomonadati</taxon>
        <taxon>Pseudomonadota</taxon>
        <taxon>Alphaproteobacteria</taxon>
        <taxon>Hyphomicrobiales</taxon>
        <taxon>Rhizobiaceae</taxon>
        <taxon>Rhizobium/Agrobacterium group</taxon>
        <taxon>Allorhizobium</taxon>
    </lineage>
</organism>
<dbReference type="EMBL" id="JACIED010000001">
    <property type="protein sequence ID" value="MBB4006863.1"/>
    <property type="molecule type" value="Genomic_DNA"/>
</dbReference>
<dbReference type="InterPro" id="IPR050463">
    <property type="entry name" value="Gfo/Idh/MocA_oxidrdct_glycsds"/>
</dbReference>
<dbReference type="Gene3D" id="3.30.360.10">
    <property type="entry name" value="Dihydrodipicolinate Reductase, domain 2"/>
    <property type="match status" value="1"/>
</dbReference>
<dbReference type="EC" id="1.1.1.48" evidence="2"/>
<dbReference type="STRING" id="887144.BJF91_22380"/>
<dbReference type="Pfam" id="PF01408">
    <property type="entry name" value="GFO_IDH_MocA"/>
    <property type="match status" value="1"/>
</dbReference>
<dbReference type="Proteomes" id="UP000185598">
    <property type="component" value="Unassembled WGS sequence"/>
</dbReference>
<evidence type="ECO:0000313" key="2">
    <source>
        <dbReference type="EMBL" id="MBB4006863.1"/>
    </source>
</evidence>
<keyword evidence="4" id="KW-1185">Reference proteome</keyword>
<evidence type="ECO:0000313" key="4">
    <source>
        <dbReference type="Proteomes" id="UP000185598"/>
    </source>
</evidence>
<keyword evidence="2" id="KW-0560">Oxidoreductase</keyword>
<dbReference type="InterPro" id="IPR036291">
    <property type="entry name" value="NAD(P)-bd_dom_sf"/>
</dbReference>
<dbReference type="Gene3D" id="3.40.50.720">
    <property type="entry name" value="NAD(P)-binding Rossmann-like Domain"/>
    <property type="match status" value="1"/>
</dbReference>
<comment type="caution">
    <text evidence="3">The sequence shown here is derived from an EMBL/GenBank/DDBJ whole genome shotgun (WGS) entry which is preliminary data.</text>
</comment>
<dbReference type="InterPro" id="IPR000683">
    <property type="entry name" value="Gfo/Idh/MocA-like_OxRdtase_N"/>
</dbReference>
<dbReference type="SUPFAM" id="SSF51735">
    <property type="entry name" value="NAD(P)-binding Rossmann-fold domains"/>
    <property type="match status" value="1"/>
</dbReference>
<reference evidence="2 5" key="2">
    <citation type="submission" date="2020-08" db="EMBL/GenBank/DDBJ databases">
        <title>Genomic Encyclopedia of Type Strains, Phase IV (KMG-IV): sequencing the most valuable type-strain genomes for metagenomic binning, comparative biology and taxonomic classification.</title>
        <authorList>
            <person name="Goeker M."/>
        </authorList>
    </citation>
    <scope>NUCLEOTIDE SEQUENCE [LARGE SCALE GENOMIC DNA]</scope>
    <source>
        <strain evidence="2 5">DSM 100021</strain>
    </source>
</reference>
<dbReference type="EMBL" id="MKIN01000022">
    <property type="protein sequence ID" value="OLP49743.1"/>
    <property type="molecule type" value="Genomic_DNA"/>
</dbReference>
<sequence>MTSSDNTGARIALALAGVGKIARDQHIPSCENGSDFTIAAAISRNGKIESADNFENFDAFLDARKDIRAIALCTPPDVRFAMAKKAIAHGLDVLMEKPPAATIGEAQALADLARDAGVTLFATWHSRFANGVEPAREWLADKTITGIEITWKEDVRRWHPGQAWIWEAGGFGVFDPGINALSILTAIIPGQTIVEKASLSFPANRQQPIAASLAMRSAAGAPIKAEFDWRQEGPQTWDIVVTTEQGRLRLAKGGAELYINDTLTVEGPDREYARIYTRFAQLVRSRTSDVDFQPLRLVADAFLSGERHEVEAFFD</sequence>
<dbReference type="OrthoDB" id="9813657at2"/>
<evidence type="ECO:0000313" key="5">
    <source>
        <dbReference type="Proteomes" id="UP000544107"/>
    </source>
</evidence>
<dbReference type="PANTHER" id="PTHR43818">
    <property type="entry name" value="BCDNA.GH03377"/>
    <property type="match status" value="1"/>
</dbReference>
<gene>
    <name evidence="3" type="ORF">BJF91_22380</name>
    <name evidence="2" type="ORF">GGQ71_001099</name>
</gene>
<dbReference type="GO" id="GO:0019151">
    <property type="term" value="F:galactose 1-dehydrogenase activity"/>
    <property type="evidence" value="ECO:0007669"/>
    <property type="project" value="UniProtKB-EC"/>
</dbReference>
<proteinExistence type="predicted"/>
<dbReference type="Proteomes" id="UP000544107">
    <property type="component" value="Unassembled WGS sequence"/>
</dbReference>
<protein>
    <submittedName>
        <fullName evidence="2 3">Galactose 1-dehydrogenase</fullName>
        <ecNumber evidence="2">1.1.1.48</ecNumber>
    </submittedName>
</protein>
<dbReference type="AlphaFoldDB" id="A0A1Q9A592"/>
<dbReference type="RefSeq" id="WP_075615530.1">
    <property type="nucleotide sequence ID" value="NZ_JACIED010000001.1"/>
</dbReference>
<reference evidence="3 4" key="1">
    <citation type="submission" date="2016-09" db="EMBL/GenBank/DDBJ databases">
        <title>Rhizobium oryziradicis sp. nov., isolated from the root of rice.</title>
        <authorList>
            <person name="Zhao J."/>
            <person name="Zhang X."/>
        </authorList>
    </citation>
    <scope>NUCLEOTIDE SEQUENCE [LARGE SCALE GENOMIC DNA]</scope>
    <source>
        <strain evidence="3 4">14971</strain>
    </source>
</reference>
<evidence type="ECO:0000259" key="1">
    <source>
        <dbReference type="Pfam" id="PF01408"/>
    </source>
</evidence>
<accession>A0A1Q9A592</accession>
<feature type="domain" description="Gfo/Idh/MocA-like oxidoreductase N-terminal" evidence="1">
    <location>
        <begin position="13"/>
        <end position="121"/>
    </location>
</feature>
<evidence type="ECO:0000313" key="3">
    <source>
        <dbReference type="EMBL" id="OLP49743.1"/>
    </source>
</evidence>